<accession>A0A4D6LBY0</accession>
<dbReference type="AlphaFoldDB" id="A0A4D6LBY0"/>
<evidence type="ECO:0000313" key="2">
    <source>
        <dbReference type="Proteomes" id="UP000501690"/>
    </source>
</evidence>
<dbReference type="EMBL" id="CP039347">
    <property type="protein sequence ID" value="QCD86058.1"/>
    <property type="molecule type" value="Genomic_DNA"/>
</dbReference>
<reference evidence="1 2" key="1">
    <citation type="submission" date="2019-04" db="EMBL/GenBank/DDBJ databases">
        <title>An improved genome assembly and genetic linkage map for asparagus bean, Vigna unguiculata ssp. sesquipedialis.</title>
        <authorList>
            <person name="Xia Q."/>
            <person name="Zhang R."/>
            <person name="Dong Y."/>
        </authorList>
    </citation>
    <scope>NUCLEOTIDE SEQUENCE [LARGE SCALE GENOMIC DNA]</scope>
    <source>
        <tissue evidence="1">Leaf</tissue>
    </source>
</reference>
<proteinExistence type="predicted"/>
<organism evidence="1 2">
    <name type="scientific">Vigna unguiculata</name>
    <name type="common">Cowpea</name>
    <dbReference type="NCBI Taxonomy" id="3917"/>
    <lineage>
        <taxon>Eukaryota</taxon>
        <taxon>Viridiplantae</taxon>
        <taxon>Streptophyta</taxon>
        <taxon>Embryophyta</taxon>
        <taxon>Tracheophyta</taxon>
        <taxon>Spermatophyta</taxon>
        <taxon>Magnoliopsida</taxon>
        <taxon>eudicotyledons</taxon>
        <taxon>Gunneridae</taxon>
        <taxon>Pentapetalae</taxon>
        <taxon>rosids</taxon>
        <taxon>fabids</taxon>
        <taxon>Fabales</taxon>
        <taxon>Fabaceae</taxon>
        <taxon>Papilionoideae</taxon>
        <taxon>50 kb inversion clade</taxon>
        <taxon>NPAAA clade</taxon>
        <taxon>indigoferoid/millettioid clade</taxon>
        <taxon>Phaseoleae</taxon>
        <taxon>Vigna</taxon>
    </lineage>
</organism>
<dbReference type="Proteomes" id="UP000501690">
    <property type="component" value="Linkage Group LG3"/>
</dbReference>
<protein>
    <submittedName>
        <fullName evidence="1">Uncharacterized protein</fullName>
    </submittedName>
</protein>
<evidence type="ECO:0000313" key="1">
    <source>
        <dbReference type="EMBL" id="QCD86058.1"/>
    </source>
</evidence>
<gene>
    <name evidence="1" type="ORF">DEO72_LG3g579</name>
</gene>
<name>A0A4D6LBY0_VIGUN</name>
<sequence length="98" mass="10985">MKKCYLPHVVNSTHRRLPHAVDSTHRCIPFRLSSSTSAFKMSSSASPKLNLTFGPLKPLSREHIGSKPYHCCTGDYVTIWTIRLHQGMVSLISTDGIF</sequence>
<keyword evidence="2" id="KW-1185">Reference proteome</keyword>